<gene>
    <name evidence="2" type="ORF">SAMN05421785_11049</name>
</gene>
<dbReference type="AlphaFoldDB" id="A0A1N7QB21"/>
<dbReference type="InterPro" id="IPR025351">
    <property type="entry name" value="Pvc16_N"/>
</dbReference>
<name>A0A1N7QB21_9FLAO</name>
<dbReference type="EMBL" id="FTOV01000010">
    <property type="protein sequence ID" value="SIT19976.1"/>
    <property type="molecule type" value="Genomic_DNA"/>
</dbReference>
<dbReference type="Pfam" id="PF14065">
    <property type="entry name" value="Pvc16_N"/>
    <property type="match status" value="1"/>
</dbReference>
<evidence type="ECO:0000313" key="3">
    <source>
        <dbReference type="Proteomes" id="UP000185781"/>
    </source>
</evidence>
<organism evidence="2 3">
    <name type="scientific">Chryseobacterium gambrini</name>
    <dbReference type="NCBI Taxonomy" id="373672"/>
    <lineage>
        <taxon>Bacteria</taxon>
        <taxon>Pseudomonadati</taxon>
        <taxon>Bacteroidota</taxon>
        <taxon>Flavobacteriia</taxon>
        <taxon>Flavobacteriales</taxon>
        <taxon>Weeksellaceae</taxon>
        <taxon>Chryseobacterium group</taxon>
        <taxon>Chryseobacterium</taxon>
    </lineage>
</organism>
<dbReference type="RefSeq" id="WP_076394807.1">
    <property type="nucleotide sequence ID" value="NZ_CP115857.1"/>
</dbReference>
<reference evidence="2 3" key="1">
    <citation type="submission" date="2017-01" db="EMBL/GenBank/DDBJ databases">
        <authorList>
            <person name="Mah S.A."/>
            <person name="Swanson W.J."/>
            <person name="Moy G.W."/>
            <person name="Vacquier V.D."/>
        </authorList>
    </citation>
    <scope>NUCLEOTIDE SEQUENCE [LARGE SCALE GENOMIC DNA]</scope>
    <source>
        <strain evidence="2 3">DSM 18014</strain>
    </source>
</reference>
<dbReference type="STRING" id="373672.SAMN05421785_11049"/>
<sequence>MIKEVLTVLKNELHSAGLADVVVNDIAKHEDGAAGLDNKVVITLLNVQEESTMKNISRYVKNTSNVTKMESPSAYVNLFVMVTANMTDYDSALINISKVIEVLRSKNVLEYVATGIGESNFTFRTEMYAVPFEQLSYIWGLLGGKIIPSVMYKVSVVKIGAKNASDVQLINDVDIKDITVK</sequence>
<dbReference type="Proteomes" id="UP000185781">
    <property type="component" value="Unassembled WGS sequence"/>
</dbReference>
<accession>A0A1N7QB21</accession>
<evidence type="ECO:0000313" key="2">
    <source>
        <dbReference type="EMBL" id="SIT19976.1"/>
    </source>
</evidence>
<feature type="domain" description="Pvc16 N-terminal" evidence="1">
    <location>
        <begin position="5"/>
        <end position="166"/>
    </location>
</feature>
<protein>
    <recommendedName>
        <fullName evidence="1">Pvc16 N-terminal domain-containing protein</fullName>
    </recommendedName>
</protein>
<dbReference type="OrthoDB" id="7560784at2"/>
<proteinExistence type="predicted"/>
<evidence type="ECO:0000259" key="1">
    <source>
        <dbReference type="Pfam" id="PF14065"/>
    </source>
</evidence>